<evidence type="ECO:0000313" key="2">
    <source>
        <dbReference type="Proteomes" id="UP000828941"/>
    </source>
</evidence>
<dbReference type="EMBL" id="CM039436">
    <property type="protein sequence ID" value="KAI4313369.1"/>
    <property type="molecule type" value="Genomic_DNA"/>
</dbReference>
<accession>A0ACB9LRG5</accession>
<proteinExistence type="predicted"/>
<dbReference type="Proteomes" id="UP000828941">
    <property type="component" value="Chromosome 11"/>
</dbReference>
<name>A0ACB9LRG5_BAUVA</name>
<reference evidence="1 2" key="1">
    <citation type="journal article" date="2022" name="DNA Res.">
        <title>Chromosomal-level genome assembly of the orchid tree Bauhinia variegata (Leguminosae; Cercidoideae) supports the allotetraploid origin hypothesis of Bauhinia.</title>
        <authorList>
            <person name="Zhong Y."/>
            <person name="Chen Y."/>
            <person name="Zheng D."/>
            <person name="Pang J."/>
            <person name="Liu Y."/>
            <person name="Luo S."/>
            <person name="Meng S."/>
            <person name="Qian L."/>
            <person name="Wei D."/>
            <person name="Dai S."/>
            <person name="Zhou R."/>
        </authorList>
    </citation>
    <scope>NUCLEOTIDE SEQUENCE [LARGE SCALE GENOMIC DNA]</scope>
    <source>
        <strain evidence="1">BV-YZ2020</strain>
    </source>
</reference>
<keyword evidence="2" id="KW-1185">Reference proteome</keyword>
<sequence length="146" mass="16380">MGASYTLPLYSISLFSHVIRKGSPYVTVVVEETAPLCITMTHGIISFAPRDSLDKYTLRLNNGQTWHLYTSPVVNFTLVNSQIVSDAFSSTIRVAILPDNKPSSQTILDNFSSFYPVSGDAIPLFDHTLQYKWQKVSRFGSSYYVE</sequence>
<comment type="caution">
    <text evidence="1">The sequence shown here is derived from an EMBL/GenBank/DDBJ whole genome shotgun (WGS) entry which is preliminary data.</text>
</comment>
<protein>
    <submittedName>
        <fullName evidence="1">Uncharacterized protein</fullName>
    </submittedName>
</protein>
<evidence type="ECO:0000313" key="1">
    <source>
        <dbReference type="EMBL" id="KAI4313369.1"/>
    </source>
</evidence>
<gene>
    <name evidence="1" type="ORF">L6164_026356</name>
</gene>
<organism evidence="1 2">
    <name type="scientific">Bauhinia variegata</name>
    <name type="common">Purple orchid tree</name>
    <name type="synonym">Phanera variegata</name>
    <dbReference type="NCBI Taxonomy" id="167791"/>
    <lineage>
        <taxon>Eukaryota</taxon>
        <taxon>Viridiplantae</taxon>
        <taxon>Streptophyta</taxon>
        <taxon>Embryophyta</taxon>
        <taxon>Tracheophyta</taxon>
        <taxon>Spermatophyta</taxon>
        <taxon>Magnoliopsida</taxon>
        <taxon>eudicotyledons</taxon>
        <taxon>Gunneridae</taxon>
        <taxon>Pentapetalae</taxon>
        <taxon>rosids</taxon>
        <taxon>fabids</taxon>
        <taxon>Fabales</taxon>
        <taxon>Fabaceae</taxon>
        <taxon>Cercidoideae</taxon>
        <taxon>Cercideae</taxon>
        <taxon>Bauhiniinae</taxon>
        <taxon>Bauhinia</taxon>
    </lineage>
</organism>